<sequence length="1345" mass="140171">MSPQDIEAILQPHIDGGTLKLPVGAFGAGAIAKTLGAYLPKGATLDIVDAKLTPGTQDVTVRGKGSVAPFADTSVTAVFDGSGSEVQLLLTATAPSAWRFDTAFDQLGGSVLTELDYSDVTLVLSTTAPAASALTLATTAKFNGDIGVIGWLLGNIFSFALKGPIAMSGNVPVFTLQADIAQVSLEPLGTLTPAFQIASSAMTWYDHQGAAQTAAKVTIGLAANVTIKRKKVPIFIDLSTPKSVVAIEADLSGAANLALADLGSLAGGADLASYVPSDSGFPGINAVAGLSFQLNPVQQKIVSIAVQAAVSGDWPIIRGVTLTGGRMSFAVLDPLGALQVLASVEATASWPGGTLGVGVAIAKTSSGLTGTLYAALREGSVVHINDVIDYFLSVDIPATLDLDGLDLGITVPSLDWYFDTSLSGNWTLPLGFTSVALTGASAQLEHNGGATTGTISATATVADIDFDATWNLHEQFTLTGKFPDINLTELGSKLTGTSTPSGLPVVTITHAQASLTIANEQRAPVTRAAQWLVASDGGKMYDFMLSATATANGHDLGSGFFEVRRTAKSTGFVVGFAVPEAWSPGDLFPPLADLFSGLSFRNTGLIVSTIAADKLTLPNLTMPVPTPLPAGVTAFTTLQLKGDGLDLLKKLFTADVTLNLVAQIDSTTPAKSLIKASLPSFEVNKDFTFKELAVVLKPGAAEFDLIAAAALKIGGETLVIAGQGSIKLEPPAVAFDLAVENWPNPFGIAGLTVANAGVTVVIGGTGVTIGMLGSFVIGTAPRQFTFTIGASIIDFEVPGALLFGLDASDQALKLTDLITEFTTLDLSSVPVLNGIAFKTIDLYIVDDPNGFKIGNQSFQPGIQVKADVLFYDWEVIVDVAVNQDRGVYAMGNVNLPIKLGDDLLVISDFQGTKGPSFLVDTAAFTSGVALVARDAPRFSTLHRDSSVSTLALAHDLATLPAVDRRPLLAGEAATYLELSGNVKLLGGAIQDKVYLKASRDTLDFEYDFTFLGMTEQLSCHLSMAKMSLAASAKFGFSLKIDLPAYKIAGITVIPAIHIPGVAAGLTLGAGLALSPVGGSFSIGLSFGYAGQNFTPNFTLTLADITHAIGNLWDAIATWLKNNVKLLYANILSSLENFAAAIASGLIAFGNDLVAAAKAMKAAFDASIEQIGQVFKQLGKTFEDACNAIAEAFGKTAAAVAKALDDIWAAAKGCAMQGAAPLMQATSRGAEGDRQRDDGLRLAVAYELRWRQALFDMAALPGGRELLFHYYLHQHEIVRLITIEGRNRVLPATKDADHPLRELGDRLAAIRPNASPESVTSIDTMLAIAAPYVDREYALALELLAA</sequence>
<name>A0ABY5L686_9SPHN</name>
<accession>A0ABY5L686</accession>
<dbReference type="EMBL" id="CP101740">
    <property type="protein sequence ID" value="UUL81491.1"/>
    <property type="molecule type" value="Genomic_DNA"/>
</dbReference>
<dbReference type="RefSeq" id="WP_256505173.1">
    <property type="nucleotide sequence ID" value="NZ_CP101740.1"/>
</dbReference>
<reference evidence="1" key="1">
    <citation type="submission" date="2022-07" db="EMBL/GenBank/DDBJ databases">
        <title>Sphingomonas sp. nov., a novel bacterium isolated from the north slope of the Mount Everest.</title>
        <authorList>
            <person name="Cui X."/>
            <person name="Liu Y."/>
        </authorList>
    </citation>
    <scope>NUCLEOTIDE SEQUENCE</scope>
    <source>
        <strain evidence="1">S5-59</strain>
    </source>
</reference>
<organism evidence="1 2">
    <name type="scientific">Sphingomonas qomolangmaensis</name>
    <dbReference type="NCBI Taxonomy" id="2918765"/>
    <lineage>
        <taxon>Bacteria</taxon>
        <taxon>Pseudomonadati</taxon>
        <taxon>Pseudomonadota</taxon>
        <taxon>Alphaproteobacteria</taxon>
        <taxon>Sphingomonadales</taxon>
        <taxon>Sphingomonadaceae</taxon>
        <taxon>Sphingomonas</taxon>
    </lineage>
</organism>
<evidence type="ECO:0000313" key="1">
    <source>
        <dbReference type="EMBL" id="UUL81491.1"/>
    </source>
</evidence>
<protein>
    <submittedName>
        <fullName evidence="1">Uncharacterized protein</fullName>
    </submittedName>
</protein>
<keyword evidence="2" id="KW-1185">Reference proteome</keyword>
<proteinExistence type="predicted"/>
<evidence type="ECO:0000313" key="2">
    <source>
        <dbReference type="Proteomes" id="UP001058533"/>
    </source>
</evidence>
<dbReference type="Proteomes" id="UP001058533">
    <property type="component" value="Chromosome"/>
</dbReference>
<gene>
    <name evidence="1" type="ORF">NMP03_09730</name>
</gene>